<accession>G3MUT8</accession>
<dbReference type="Proteomes" id="UP000001272">
    <property type="component" value="Segment"/>
</dbReference>
<dbReference type="RefSeq" id="YP_007004097.1">
    <property type="nucleotide sequence ID" value="NC_019500.1"/>
</dbReference>
<dbReference type="KEGG" id="vg:14007926"/>
<protein>
    <submittedName>
        <fullName evidence="1">Uncharacterized protein</fullName>
    </submittedName>
</protein>
<reference evidence="1 2" key="1">
    <citation type="journal article" date="2010" name="Dian Zi Xian Wei Xue Bao">
        <title>Morphological observation on lytic cycle of bacteriophag Bp7.</title>
        <authorList>
            <person name="Liu X."/>
            <person name="Ren H."/>
            <person name="Liu W."/>
            <person name="Wen J."/>
            <person name="Zou L."/>
            <person name="Liu C."/>
        </authorList>
    </citation>
    <scope>NUCLEOTIDE SEQUENCE [LARGE SCALE GENOMIC DNA]</scope>
</reference>
<name>G3MUT8_9CAUD</name>
<proteinExistence type="predicted"/>
<dbReference type="EMBL" id="HQ829472">
    <property type="protein sequence ID" value="AEN93773.1"/>
    <property type="molecule type" value="Genomic_DNA"/>
</dbReference>
<keyword evidence="2" id="KW-1185">Reference proteome</keyword>
<evidence type="ECO:0000313" key="1">
    <source>
        <dbReference type="EMBL" id="AEN93773.1"/>
    </source>
</evidence>
<evidence type="ECO:0000313" key="2">
    <source>
        <dbReference type="Proteomes" id="UP000001272"/>
    </source>
</evidence>
<gene>
    <name evidence="1" type="ORF">EpBp7_0056</name>
</gene>
<sequence length="35" mass="3908">MTRGQANKAVKDGRAVKLVVESKEDHIKNLALSNW</sequence>
<organism evidence="1 2">
    <name type="scientific">Escherichia phage Bp7</name>
    <dbReference type="NCBI Taxonomy" id="1052121"/>
    <lineage>
        <taxon>Viruses</taxon>
        <taxon>Duplodnaviria</taxon>
        <taxon>Heunggongvirae</taxon>
        <taxon>Uroviricota</taxon>
        <taxon>Caudoviricetes</taxon>
        <taxon>Pantevenvirales</taxon>
        <taxon>Straboviridae</taxon>
        <taxon>Tevenvirinae</taxon>
        <taxon>Dhakavirus</taxon>
        <taxon>Dhakavirus bp7</taxon>
    </lineage>
</organism>
<dbReference type="GeneID" id="14007926"/>